<dbReference type="EMBL" id="JAOWKW010000001">
    <property type="protein sequence ID" value="MCV2877572.1"/>
    <property type="molecule type" value="Genomic_DNA"/>
</dbReference>
<evidence type="ECO:0000313" key="3">
    <source>
        <dbReference type="Proteomes" id="UP001526166"/>
    </source>
</evidence>
<comment type="caution">
    <text evidence="2">The sequence shown here is derived from an EMBL/GenBank/DDBJ whole genome shotgun (WGS) entry which is preliminary data.</text>
</comment>
<proteinExistence type="predicted"/>
<dbReference type="RefSeq" id="WP_263846858.1">
    <property type="nucleotide sequence ID" value="NZ_JAOWKW010000001.1"/>
</dbReference>
<dbReference type="Proteomes" id="UP001526166">
    <property type="component" value="Unassembled WGS sequence"/>
</dbReference>
<keyword evidence="3" id="KW-1185">Reference proteome</keyword>
<name>A0ABT2ZUZ8_9RHOB</name>
<feature type="region of interest" description="Disordered" evidence="1">
    <location>
        <begin position="69"/>
        <end position="93"/>
    </location>
</feature>
<accession>A0ABT2ZUZ8</accession>
<sequence>MGKHDTTFDAISLFGSERWVAGTLGRSVEWLRAHRDELAIAGFPPADPITGYRIKADVIAWVERRRRLPDAVSGGGSDRARNHKPTGANNDAF</sequence>
<evidence type="ECO:0000256" key="1">
    <source>
        <dbReference type="SAM" id="MobiDB-lite"/>
    </source>
</evidence>
<reference evidence="2 3" key="1">
    <citation type="submission" date="2022-10" db="EMBL/GenBank/DDBJ databases">
        <title>Sinirhodobacter sp. nov., isolated from ocean surface sediments.</title>
        <authorList>
            <person name="He W."/>
            <person name="Wang L."/>
            <person name="Zhang D.-F."/>
        </authorList>
    </citation>
    <scope>NUCLEOTIDE SEQUENCE [LARGE SCALE GENOMIC DNA]</scope>
    <source>
        <strain evidence="2 3">WL0115</strain>
    </source>
</reference>
<gene>
    <name evidence="2" type="ORF">OE699_01800</name>
</gene>
<evidence type="ECO:0000313" key="2">
    <source>
        <dbReference type="EMBL" id="MCV2877572.1"/>
    </source>
</evidence>
<protein>
    <submittedName>
        <fullName evidence="2">Uncharacterized protein</fullName>
    </submittedName>
</protein>
<organism evidence="2 3">
    <name type="scientific">Sedimentimonas flavescens</name>
    <dbReference type="NCBI Taxonomy" id="2851012"/>
    <lineage>
        <taxon>Bacteria</taxon>
        <taxon>Pseudomonadati</taxon>
        <taxon>Pseudomonadota</taxon>
        <taxon>Alphaproteobacteria</taxon>
        <taxon>Rhodobacterales</taxon>
        <taxon>Rhodobacter group</taxon>
        <taxon>Sedimentimonas</taxon>
    </lineage>
</organism>